<keyword evidence="2" id="KW-0472">Membrane</keyword>
<evidence type="ECO:0000313" key="3">
    <source>
        <dbReference type="EMBL" id="KAK5980777.1"/>
    </source>
</evidence>
<organism evidence="3 4">
    <name type="scientific">Trichostrongylus colubriformis</name>
    <name type="common">Black scour worm</name>
    <dbReference type="NCBI Taxonomy" id="6319"/>
    <lineage>
        <taxon>Eukaryota</taxon>
        <taxon>Metazoa</taxon>
        <taxon>Ecdysozoa</taxon>
        <taxon>Nematoda</taxon>
        <taxon>Chromadorea</taxon>
        <taxon>Rhabditida</taxon>
        <taxon>Rhabditina</taxon>
        <taxon>Rhabditomorpha</taxon>
        <taxon>Strongyloidea</taxon>
        <taxon>Trichostrongylidae</taxon>
        <taxon>Trichostrongylus</taxon>
    </lineage>
</organism>
<evidence type="ECO:0000256" key="2">
    <source>
        <dbReference type="SAM" id="Phobius"/>
    </source>
</evidence>
<accession>A0AAN8ITC0</accession>
<protein>
    <submittedName>
        <fullName evidence="3">Uncharacterized protein</fullName>
    </submittedName>
</protein>
<feature type="transmembrane region" description="Helical" evidence="2">
    <location>
        <begin position="15"/>
        <end position="34"/>
    </location>
</feature>
<keyword evidence="2" id="KW-0812">Transmembrane</keyword>
<keyword evidence="2" id="KW-1133">Transmembrane helix</keyword>
<dbReference type="AlphaFoldDB" id="A0AAN8ITC0"/>
<evidence type="ECO:0000256" key="1">
    <source>
        <dbReference type="SAM" id="MobiDB-lite"/>
    </source>
</evidence>
<dbReference type="Proteomes" id="UP001331761">
    <property type="component" value="Unassembled WGS sequence"/>
</dbReference>
<feature type="non-terminal residue" evidence="3">
    <location>
        <position position="1"/>
    </location>
</feature>
<keyword evidence="4" id="KW-1185">Reference proteome</keyword>
<gene>
    <name evidence="3" type="ORF">GCK32_001300</name>
</gene>
<reference evidence="3 4" key="1">
    <citation type="submission" date="2019-10" db="EMBL/GenBank/DDBJ databases">
        <title>Assembly and Annotation for the nematode Trichostrongylus colubriformis.</title>
        <authorList>
            <person name="Martin J."/>
        </authorList>
    </citation>
    <scope>NUCLEOTIDE SEQUENCE [LARGE SCALE GENOMIC DNA]</scope>
    <source>
        <strain evidence="3">G859</strain>
        <tissue evidence="3">Whole worm</tissue>
    </source>
</reference>
<proteinExistence type="predicted"/>
<sequence>EVPIDRYLRESEEEMLLIIMSMMTITILSSYMYCMKKKPKEMTPSMRSQVVAALPAASGVEGSASNPSGDVKPAEVAPPAAK</sequence>
<feature type="region of interest" description="Disordered" evidence="1">
    <location>
        <begin position="57"/>
        <end position="82"/>
    </location>
</feature>
<name>A0AAN8ITC0_TRICO</name>
<comment type="caution">
    <text evidence="3">The sequence shown here is derived from an EMBL/GenBank/DDBJ whole genome shotgun (WGS) entry which is preliminary data.</text>
</comment>
<evidence type="ECO:0000313" key="4">
    <source>
        <dbReference type="Proteomes" id="UP001331761"/>
    </source>
</evidence>
<dbReference type="EMBL" id="WIXE01007008">
    <property type="protein sequence ID" value="KAK5980777.1"/>
    <property type="molecule type" value="Genomic_DNA"/>
</dbReference>